<dbReference type="Gene3D" id="1.20.1220.20">
    <property type="entry name" value="Uncharcterised protein PF01724"/>
    <property type="match status" value="1"/>
</dbReference>
<dbReference type="RefSeq" id="WP_013323823.1">
    <property type="nucleotide sequence ID" value="NC_014501.1"/>
</dbReference>
<evidence type="ECO:0000313" key="2">
    <source>
        <dbReference type="Proteomes" id="UP000008206"/>
    </source>
</evidence>
<dbReference type="PANTHER" id="PTHR34235">
    <property type="entry name" value="SLR1203 PROTEIN-RELATED"/>
    <property type="match status" value="1"/>
</dbReference>
<reference evidence="2" key="1">
    <citation type="journal article" date="2011" name="MBio">
        <title>Novel metabolic attributes of the genus Cyanothece, comprising a group of unicellular nitrogen-fixing Cyanobacteria.</title>
        <authorList>
            <person name="Bandyopadhyay A."/>
            <person name="Elvitigala T."/>
            <person name="Welsh E."/>
            <person name="Stockel J."/>
            <person name="Liberton M."/>
            <person name="Min H."/>
            <person name="Sherman L.A."/>
            <person name="Pakrasi H.B."/>
        </authorList>
    </citation>
    <scope>NUCLEOTIDE SEQUENCE [LARGE SCALE GENOMIC DNA]</scope>
    <source>
        <strain evidence="2">PCC 7822</strain>
    </source>
</reference>
<dbReference type="KEGG" id="cyj:Cyan7822_3823"/>
<evidence type="ECO:0000313" key="1">
    <source>
        <dbReference type="EMBL" id="ADN15755.1"/>
    </source>
</evidence>
<dbReference type="eggNOG" id="COG0639">
    <property type="taxonomic scope" value="Bacteria"/>
</dbReference>
<proteinExistence type="predicted"/>
<accession>E0UJ52</accession>
<dbReference type="Proteomes" id="UP000008206">
    <property type="component" value="Chromosome"/>
</dbReference>
<dbReference type="EMBL" id="CP002198">
    <property type="protein sequence ID" value="ADN15755.1"/>
    <property type="molecule type" value="Genomic_DNA"/>
</dbReference>
<keyword evidence="2" id="KW-1185">Reference proteome</keyword>
<dbReference type="OrthoDB" id="5769308at2"/>
<dbReference type="STRING" id="497965.Cyan7822_3823"/>
<dbReference type="AlphaFoldDB" id="E0UJ52"/>
<name>E0UJ52_GLOV7</name>
<evidence type="ECO:0008006" key="3">
    <source>
        <dbReference type="Google" id="ProtNLM"/>
    </source>
</evidence>
<sequence>MTNTLYDQDFNQWRETTIQQIREGQFNQVDWEHLLQELEDLGRSEKRAFISNLMVLITHLLKLKIQADAPDTMKGSWYDSAAEHRTRVKKDLAENPSYKNYLPEAVNEAYKDARKLAIKQSKLAKLGVRKPAESEYPTECPFSLEQILDDDYYGDR</sequence>
<gene>
    <name evidence="1" type="ordered locus">Cyan7822_3823</name>
</gene>
<dbReference type="HOGENOM" id="CLU_116670_0_0_3"/>
<dbReference type="Pfam" id="PF01724">
    <property type="entry name" value="DUF29"/>
    <property type="match status" value="1"/>
</dbReference>
<dbReference type="InterPro" id="IPR002636">
    <property type="entry name" value="DUF29"/>
</dbReference>
<protein>
    <recommendedName>
        <fullName evidence="3">DUF29 domain-containing protein</fullName>
    </recommendedName>
</protein>
<organism evidence="1 2">
    <name type="scientific">Gloeothece verrucosa (strain PCC 7822)</name>
    <name type="common">Cyanothece sp. (strain PCC 7822)</name>
    <dbReference type="NCBI Taxonomy" id="497965"/>
    <lineage>
        <taxon>Bacteria</taxon>
        <taxon>Bacillati</taxon>
        <taxon>Cyanobacteriota</taxon>
        <taxon>Cyanophyceae</taxon>
        <taxon>Oscillatoriophycideae</taxon>
        <taxon>Chroococcales</taxon>
        <taxon>Aphanothecaceae</taxon>
        <taxon>Gloeothece</taxon>
        <taxon>Gloeothece verrucosa</taxon>
    </lineage>
</organism>